<dbReference type="RefSeq" id="WP_198075103.1">
    <property type="nucleotide sequence ID" value="NZ_JAEDAE010000003.1"/>
</dbReference>
<reference evidence="2 3" key="1">
    <citation type="submission" date="2020-12" db="EMBL/GenBank/DDBJ databases">
        <title>Hymenobacter sp.</title>
        <authorList>
            <person name="Kim M.K."/>
        </authorList>
    </citation>
    <scope>NUCLEOTIDE SEQUENCE [LARGE SCALE GENOMIC DNA]</scope>
    <source>
        <strain evidence="2 3">BT442</strain>
    </source>
</reference>
<organism evidence="2 3">
    <name type="scientific">Hymenobacter negativus</name>
    <dbReference type="NCBI Taxonomy" id="2795026"/>
    <lineage>
        <taxon>Bacteria</taxon>
        <taxon>Pseudomonadati</taxon>
        <taxon>Bacteroidota</taxon>
        <taxon>Cytophagia</taxon>
        <taxon>Cytophagales</taxon>
        <taxon>Hymenobacteraceae</taxon>
        <taxon>Hymenobacter</taxon>
    </lineage>
</organism>
<dbReference type="InterPro" id="IPR006342">
    <property type="entry name" value="FkbM_mtfrase"/>
</dbReference>
<evidence type="ECO:0000313" key="2">
    <source>
        <dbReference type="EMBL" id="MBH8558010.1"/>
    </source>
</evidence>
<dbReference type="GO" id="GO:0008168">
    <property type="term" value="F:methyltransferase activity"/>
    <property type="evidence" value="ECO:0007669"/>
    <property type="project" value="UniProtKB-KW"/>
</dbReference>
<keyword evidence="2" id="KW-0808">Transferase</keyword>
<protein>
    <submittedName>
        <fullName evidence="2">FkbM family methyltransferase</fullName>
    </submittedName>
</protein>
<name>A0ABS0Q5Z7_9BACT</name>
<dbReference type="PANTHER" id="PTHR34203">
    <property type="entry name" value="METHYLTRANSFERASE, FKBM FAMILY PROTEIN"/>
    <property type="match status" value="1"/>
</dbReference>
<feature type="domain" description="Methyltransferase FkbM" evidence="1">
    <location>
        <begin position="81"/>
        <end position="244"/>
    </location>
</feature>
<dbReference type="SUPFAM" id="SSF53335">
    <property type="entry name" value="S-adenosyl-L-methionine-dependent methyltransferases"/>
    <property type="match status" value="1"/>
</dbReference>
<dbReference type="Pfam" id="PF05050">
    <property type="entry name" value="Methyltransf_21"/>
    <property type="match status" value="1"/>
</dbReference>
<dbReference type="GO" id="GO:0032259">
    <property type="term" value="P:methylation"/>
    <property type="evidence" value="ECO:0007669"/>
    <property type="project" value="UniProtKB-KW"/>
</dbReference>
<dbReference type="EMBL" id="JAEDAE010000003">
    <property type="protein sequence ID" value="MBH8558010.1"/>
    <property type="molecule type" value="Genomic_DNA"/>
</dbReference>
<dbReference type="PANTHER" id="PTHR34203:SF15">
    <property type="entry name" value="SLL1173 PROTEIN"/>
    <property type="match status" value="1"/>
</dbReference>
<sequence>MKIRNKQLLFLYCKLRYLRNQQTLKSLKVINEGRFFIYDLGDIRIASESFSWYLTRAHLAKEVKRVSAHYYTPQPGDTVVDVGAGLGEETSIYTDLVGPAGRVYAIEANPAVYQVLRQLIEDSQLRNVKLFNLAINDKPGPVIIDDAPTSYLSSSLNSQSAGTAYEVPGLPFEDFCAAEGIRRIDLLKINIEGAERFFSTVFARPELDIPNVAIACHDFRFEEEGNEFFRTKQLVIDYLQANGYDTWSQETGTRYIDDWVYGRKLPV</sequence>
<dbReference type="Gene3D" id="3.40.50.150">
    <property type="entry name" value="Vaccinia Virus protein VP39"/>
    <property type="match status" value="1"/>
</dbReference>
<keyword evidence="2" id="KW-0489">Methyltransferase</keyword>
<dbReference type="InterPro" id="IPR029063">
    <property type="entry name" value="SAM-dependent_MTases_sf"/>
</dbReference>
<comment type="caution">
    <text evidence="2">The sequence shown here is derived from an EMBL/GenBank/DDBJ whole genome shotgun (WGS) entry which is preliminary data.</text>
</comment>
<dbReference type="Proteomes" id="UP000625631">
    <property type="component" value="Unassembled WGS sequence"/>
</dbReference>
<accession>A0ABS0Q5Z7</accession>
<evidence type="ECO:0000259" key="1">
    <source>
        <dbReference type="Pfam" id="PF05050"/>
    </source>
</evidence>
<dbReference type="CDD" id="cd02440">
    <property type="entry name" value="AdoMet_MTases"/>
    <property type="match status" value="1"/>
</dbReference>
<gene>
    <name evidence="2" type="ORF">I7X13_08130</name>
</gene>
<dbReference type="InterPro" id="IPR052514">
    <property type="entry name" value="SAM-dependent_MTase"/>
</dbReference>
<keyword evidence="3" id="KW-1185">Reference proteome</keyword>
<proteinExistence type="predicted"/>
<evidence type="ECO:0000313" key="3">
    <source>
        <dbReference type="Proteomes" id="UP000625631"/>
    </source>
</evidence>
<dbReference type="NCBIfam" id="TIGR01444">
    <property type="entry name" value="fkbM_fam"/>
    <property type="match status" value="1"/>
</dbReference>